<dbReference type="RefSeq" id="WP_284376637.1">
    <property type="nucleotide sequence ID" value="NZ_BSNN01000002.1"/>
</dbReference>
<dbReference type="PANTHER" id="PTHR21058:SF0">
    <property type="entry name" value="6,7-DIMETHYL-8-RIBITYLLUMAZINE SYNTHASE"/>
    <property type="match status" value="1"/>
</dbReference>
<evidence type="ECO:0000256" key="2">
    <source>
        <dbReference type="ARBA" id="ARBA00007424"/>
    </source>
</evidence>
<comment type="caution">
    <text evidence="8">The sequence shown here is derived from an EMBL/GenBank/DDBJ whole genome shotgun (WGS) entry which is preliminary data.</text>
</comment>
<evidence type="ECO:0000313" key="8">
    <source>
        <dbReference type="EMBL" id="GLQ34717.1"/>
    </source>
</evidence>
<comment type="function">
    <text evidence="7">Catalyzes the formation of 6,7-dimethyl-8-ribityllumazine by condensation of 5-amino-6-(D-ribitylamino)uracil with 3,4-dihydroxy-2-butanone 4-phosphate. This is the penultimate step in the biosynthesis of riboflavin.</text>
</comment>
<evidence type="ECO:0000256" key="1">
    <source>
        <dbReference type="ARBA" id="ARBA00004917"/>
    </source>
</evidence>
<dbReference type="HAMAP" id="MF_00178">
    <property type="entry name" value="Lumazine_synth"/>
    <property type="match status" value="1"/>
</dbReference>
<evidence type="ECO:0000256" key="6">
    <source>
        <dbReference type="ARBA" id="ARBA00048785"/>
    </source>
</evidence>
<dbReference type="PANTHER" id="PTHR21058">
    <property type="entry name" value="6,7-DIMETHYL-8-RIBITYLLUMAZINE SYNTHASE DMRL SYNTHASE LUMAZINE SYNTHASE"/>
    <property type="match status" value="1"/>
</dbReference>
<dbReference type="Proteomes" id="UP001156694">
    <property type="component" value="Unassembled WGS sequence"/>
</dbReference>
<proteinExistence type="inferred from homology"/>
<keyword evidence="5 7" id="KW-0808">Transferase</keyword>
<dbReference type="InterPro" id="IPR034964">
    <property type="entry name" value="LS"/>
</dbReference>
<feature type="active site" description="Proton donor" evidence="7">
    <location>
        <position position="79"/>
    </location>
</feature>
<dbReference type="EMBL" id="BSNN01000002">
    <property type="protein sequence ID" value="GLQ34717.1"/>
    <property type="molecule type" value="Genomic_DNA"/>
</dbReference>
<dbReference type="Pfam" id="PF00885">
    <property type="entry name" value="DMRL_synthase"/>
    <property type="match status" value="1"/>
</dbReference>
<name>A0ABQ5VTY9_9RHOB</name>
<evidence type="ECO:0000256" key="4">
    <source>
        <dbReference type="ARBA" id="ARBA00022619"/>
    </source>
</evidence>
<keyword evidence="4 7" id="KW-0686">Riboflavin biosynthesis</keyword>
<dbReference type="Gene3D" id="3.40.50.960">
    <property type="entry name" value="Lumazine/riboflavin synthase"/>
    <property type="match status" value="1"/>
</dbReference>
<comment type="catalytic activity">
    <reaction evidence="6 7">
        <text>(2S)-2-hydroxy-3-oxobutyl phosphate + 5-amino-6-(D-ribitylamino)uracil = 6,7-dimethyl-8-(1-D-ribityl)lumazine + phosphate + 2 H2O + H(+)</text>
        <dbReference type="Rhea" id="RHEA:26152"/>
        <dbReference type="ChEBI" id="CHEBI:15377"/>
        <dbReference type="ChEBI" id="CHEBI:15378"/>
        <dbReference type="ChEBI" id="CHEBI:15934"/>
        <dbReference type="ChEBI" id="CHEBI:43474"/>
        <dbReference type="ChEBI" id="CHEBI:58201"/>
        <dbReference type="ChEBI" id="CHEBI:58830"/>
        <dbReference type="EC" id="2.5.1.78"/>
    </reaction>
</comment>
<comment type="pathway">
    <text evidence="1 7">Cofactor biosynthesis; riboflavin biosynthesis; riboflavin from 2-hydroxy-3-oxobutyl phosphate and 5-amino-6-(D-ribitylamino)uracil: step 1/2.</text>
</comment>
<evidence type="ECO:0000256" key="7">
    <source>
        <dbReference type="HAMAP-Rule" id="MF_00178"/>
    </source>
</evidence>
<sequence length="145" mass="16082">MTKPLKIAFVKARWHAPIVDQTQIGFEEEMQKAERRCDVKEIHVPGALEMPLVAKKLAETGKYDGIVCAALVVNGGIYRHEFVAQAVVDGLVRAGMDTGVPVYSVSLTPHEFQETPDHIEFYTKHFVKKGAEAARAVLAMDAIEY</sequence>
<dbReference type="EC" id="2.5.1.78" evidence="3 7"/>
<evidence type="ECO:0000256" key="5">
    <source>
        <dbReference type="ARBA" id="ARBA00022679"/>
    </source>
</evidence>
<keyword evidence="9" id="KW-1185">Reference proteome</keyword>
<feature type="binding site" evidence="7">
    <location>
        <position position="118"/>
    </location>
    <ligand>
        <name>(2S)-2-hydroxy-3-oxobutyl phosphate</name>
        <dbReference type="ChEBI" id="CHEBI:58830"/>
    </ligand>
</feature>
<dbReference type="NCBIfam" id="NF009084">
    <property type="entry name" value="PRK12419.1"/>
    <property type="match status" value="1"/>
</dbReference>
<reference evidence="9" key="1">
    <citation type="journal article" date="2019" name="Int. J. Syst. Evol. Microbiol.">
        <title>The Global Catalogue of Microorganisms (GCM) 10K type strain sequencing project: providing services to taxonomists for standard genome sequencing and annotation.</title>
        <authorList>
            <consortium name="The Broad Institute Genomics Platform"/>
            <consortium name="The Broad Institute Genome Sequencing Center for Infectious Disease"/>
            <person name="Wu L."/>
            <person name="Ma J."/>
        </authorList>
    </citation>
    <scope>NUCLEOTIDE SEQUENCE [LARGE SCALE GENOMIC DNA]</scope>
    <source>
        <strain evidence="9">NBRC 110140</strain>
    </source>
</reference>
<organism evidence="8 9">
    <name type="scientific">Amylibacter marinus</name>
    <dbReference type="NCBI Taxonomy" id="1475483"/>
    <lineage>
        <taxon>Bacteria</taxon>
        <taxon>Pseudomonadati</taxon>
        <taxon>Pseudomonadota</taxon>
        <taxon>Alphaproteobacteria</taxon>
        <taxon>Rhodobacterales</taxon>
        <taxon>Paracoccaceae</taxon>
        <taxon>Amylibacter</taxon>
    </lineage>
</organism>
<evidence type="ECO:0000313" key="9">
    <source>
        <dbReference type="Proteomes" id="UP001156694"/>
    </source>
</evidence>
<feature type="binding site" evidence="7">
    <location>
        <position position="104"/>
    </location>
    <ligand>
        <name>5-amino-6-(D-ribitylamino)uracil</name>
        <dbReference type="ChEBI" id="CHEBI:15934"/>
    </ligand>
</feature>
<evidence type="ECO:0000256" key="3">
    <source>
        <dbReference type="ARBA" id="ARBA00012664"/>
    </source>
</evidence>
<feature type="binding site" evidence="7">
    <location>
        <begin position="47"/>
        <end position="49"/>
    </location>
    <ligand>
        <name>5-amino-6-(D-ribitylamino)uracil</name>
        <dbReference type="ChEBI" id="CHEBI:15934"/>
    </ligand>
</feature>
<comment type="similarity">
    <text evidence="2 7">Belongs to the DMRL synthase family.</text>
</comment>
<accession>A0ABQ5VTY9</accession>
<comment type="caution">
    <text evidence="7">Lacks conserved residue(s) required for the propagation of feature annotation.</text>
</comment>
<dbReference type="SUPFAM" id="SSF52121">
    <property type="entry name" value="Lumazine synthase"/>
    <property type="match status" value="1"/>
</dbReference>
<dbReference type="InterPro" id="IPR002180">
    <property type="entry name" value="LS/RS"/>
</dbReference>
<dbReference type="InterPro" id="IPR036467">
    <property type="entry name" value="LS/RS_sf"/>
</dbReference>
<protein>
    <recommendedName>
        <fullName evidence="3 7">6,7-dimethyl-8-ribityllumazine synthase</fullName>
        <shortName evidence="7">DMRL synthase</shortName>
        <shortName evidence="7">LS</shortName>
        <shortName evidence="7">Lumazine synthase</shortName>
        <ecNumber evidence="3 7">2.5.1.78</ecNumber>
    </recommendedName>
</protein>
<feature type="binding site" evidence="7">
    <location>
        <position position="14"/>
    </location>
    <ligand>
        <name>5-amino-6-(D-ribitylamino)uracil</name>
        <dbReference type="ChEBI" id="CHEBI:15934"/>
    </ligand>
</feature>
<feature type="binding site" evidence="7">
    <location>
        <begin position="71"/>
        <end position="73"/>
    </location>
    <ligand>
        <name>5-amino-6-(D-ribitylamino)uracil</name>
        <dbReference type="ChEBI" id="CHEBI:15934"/>
    </ligand>
</feature>
<gene>
    <name evidence="7 8" type="primary">ribH</name>
    <name evidence="8" type="ORF">GCM10007939_10000</name>
</gene>